<evidence type="ECO:0000256" key="5">
    <source>
        <dbReference type="ARBA" id="ARBA00022679"/>
    </source>
</evidence>
<comment type="pathway">
    <text evidence="3">Protein modification; protein ubiquitination.</text>
</comment>
<name>A0AAN9RSC2_PSOTE</name>
<dbReference type="Gene3D" id="3.30.40.10">
    <property type="entry name" value="Zinc/RING finger domain, C3HC4 (zinc finger)"/>
    <property type="match status" value="1"/>
</dbReference>
<keyword evidence="7" id="KW-0833">Ubl conjugation pathway</keyword>
<evidence type="ECO:0000313" key="12">
    <source>
        <dbReference type="Proteomes" id="UP001386955"/>
    </source>
</evidence>
<dbReference type="GO" id="GO:0016567">
    <property type="term" value="P:protein ubiquitination"/>
    <property type="evidence" value="ECO:0007669"/>
    <property type="project" value="InterPro"/>
</dbReference>
<dbReference type="InterPro" id="IPR013083">
    <property type="entry name" value="Znf_RING/FYVE/PHD"/>
</dbReference>
<dbReference type="EMBL" id="JAYMYS010000009">
    <property type="protein sequence ID" value="KAK7381363.1"/>
    <property type="molecule type" value="Genomic_DNA"/>
</dbReference>
<sequence length="568" mass="62017">MEIQQSVKLPIHRNTHSKKWPSSPKKTPKQTEPITPTTPKLKWKKIFFQTKTKTQNQTPPEEFLCPVSRSLMSDPVIVSSGHSFERSSVEACQNVNFTPQLPDGTTPDFSTLIPNLALKSAILKWCKSTQTPPPHPNNNLVQTLISSNPNLNLNLNLNLVHTLNSPNTAPEKFPGKDLILNSVIEKPPLNKLCHHAETEVPIRPTHLYTSSEESIATSSASTPPLQLTTRPSCCYYYSSPSSSEIEPATTPEEEELMTKLKSPQLCVIEEALVSLRKLTRTREETRLQLCTPRLLSALRTLVLSKHVNVQVNALASLVNLSLEKSNKVKIVRSGMVPPLIEVLKCGSSEAQEHGAGALFSLALDDDNKTAIGVLGGLAPLLHMLRSESERTRHDSALALYHLSLVQSNRSKMVKLGSVPLLLNMVKAGHMVSRVLLILGNLGSGSDGRAAMLDAGVVECLIGLLSGTESGTGSTREGCVAVTYALSHGGLRFKAVAKAAGLVEALQKMEVGSERAKHKVRKILEIMRAKQAEEEDVDWEELLDSGLGCRTRSRLGSWLDESSANSAEF</sequence>
<evidence type="ECO:0000256" key="7">
    <source>
        <dbReference type="ARBA" id="ARBA00022786"/>
    </source>
</evidence>
<dbReference type="PROSITE" id="PS50176">
    <property type="entry name" value="ARM_REPEAT"/>
    <property type="match status" value="1"/>
</dbReference>
<gene>
    <name evidence="11" type="ORF">VNO78_33999</name>
</gene>
<dbReference type="PROSITE" id="PS51698">
    <property type="entry name" value="U_BOX"/>
    <property type="match status" value="1"/>
</dbReference>
<dbReference type="GO" id="GO:0061630">
    <property type="term" value="F:ubiquitin protein ligase activity"/>
    <property type="evidence" value="ECO:0007669"/>
    <property type="project" value="UniProtKB-EC"/>
</dbReference>
<dbReference type="InterPro" id="IPR000225">
    <property type="entry name" value="Armadillo"/>
</dbReference>
<evidence type="ECO:0000256" key="8">
    <source>
        <dbReference type="PROSITE-ProRule" id="PRU00259"/>
    </source>
</evidence>
<feature type="domain" description="U-box" evidence="10">
    <location>
        <begin position="58"/>
        <end position="132"/>
    </location>
</feature>
<dbReference type="InterPro" id="IPR003613">
    <property type="entry name" value="Ubox_domain"/>
</dbReference>
<evidence type="ECO:0000259" key="10">
    <source>
        <dbReference type="PROSITE" id="PS51698"/>
    </source>
</evidence>
<feature type="repeat" description="ARM" evidence="8">
    <location>
        <begin position="334"/>
        <end position="376"/>
    </location>
</feature>
<dbReference type="AlphaFoldDB" id="A0AAN9RSC2"/>
<keyword evidence="5" id="KW-0808">Transferase</keyword>
<dbReference type="SMART" id="SM00504">
    <property type="entry name" value="Ubox"/>
    <property type="match status" value="1"/>
</dbReference>
<evidence type="ECO:0000313" key="11">
    <source>
        <dbReference type="EMBL" id="KAK7381363.1"/>
    </source>
</evidence>
<dbReference type="FunFam" id="1.25.10.10:FF:000578">
    <property type="entry name" value="RING-type E3 ubiquitin transferase"/>
    <property type="match status" value="1"/>
</dbReference>
<accession>A0AAN9RSC2</accession>
<organism evidence="11 12">
    <name type="scientific">Psophocarpus tetragonolobus</name>
    <name type="common">Winged bean</name>
    <name type="synonym">Dolichos tetragonolobus</name>
    <dbReference type="NCBI Taxonomy" id="3891"/>
    <lineage>
        <taxon>Eukaryota</taxon>
        <taxon>Viridiplantae</taxon>
        <taxon>Streptophyta</taxon>
        <taxon>Embryophyta</taxon>
        <taxon>Tracheophyta</taxon>
        <taxon>Spermatophyta</taxon>
        <taxon>Magnoliopsida</taxon>
        <taxon>eudicotyledons</taxon>
        <taxon>Gunneridae</taxon>
        <taxon>Pentapetalae</taxon>
        <taxon>rosids</taxon>
        <taxon>fabids</taxon>
        <taxon>Fabales</taxon>
        <taxon>Fabaceae</taxon>
        <taxon>Papilionoideae</taxon>
        <taxon>50 kb inversion clade</taxon>
        <taxon>NPAAA clade</taxon>
        <taxon>indigoferoid/millettioid clade</taxon>
        <taxon>Phaseoleae</taxon>
        <taxon>Psophocarpus</taxon>
    </lineage>
</organism>
<keyword evidence="12" id="KW-1185">Reference proteome</keyword>
<dbReference type="InterPro" id="IPR011989">
    <property type="entry name" value="ARM-like"/>
</dbReference>
<dbReference type="Pfam" id="PF00514">
    <property type="entry name" value="Arm"/>
    <property type="match status" value="1"/>
</dbReference>
<dbReference type="PANTHER" id="PTHR23315">
    <property type="entry name" value="U BOX DOMAIN-CONTAINING"/>
    <property type="match status" value="1"/>
</dbReference>
<protein>
    <recommendedName>
        <fullName evidence="4">RING-type E3 ubiquitin transferase</fullName>
        <ecNumber evidence="4">2.3.2.27</ecNumber>
    </recommendedName>
</protein>
<comment type="catalytic activity">
    <reaction evidence="1">
        <text>S-ubiquitinyl-[E2 ubiquitin-conjugating enzyme]-L-cysteine + [acceptor protein]-L-lysine = [E2 ubiquitin-conjugating enzyme]-L-cysteine + N(6)-ubiquitinyl-[acceptor protein]-L-lysine.</text>
        <dbReference type="EC" id="2.3.2.27"/>
    </reaction>
</comment>
<dbReference type="FunFam" id="3.30.40.10:FF:001267">
    <property type="entry name" value="RING-type E3 ubiquitin transferase"/>
    <property type="match status" value="1"/>
</dbReference>
<feature type="region of interest" description="Disordered" evidence="9">
    <location>
        <begin position="1"/>
        <end position="37"/>
    </location>
</feature>
<comment type="caution">
    <text evidence="11">The sequence shown here is derived from an EMBL/GenBank/DDBJ whole genome shotgun (WGS) entry which is preliminary data.</text>
</comment>
<evidence type="ECO:0000256" key="3">
    <source>
        <dbReference type="ARBA" id="ARBA00004906"/>
    </source>
</evidence>
<comment type="function">
    <text evidence="2">Functions as an E3 ubiquitin ligase.</text>
</comment>
<dbReference type="SUPFAM" id="SSF57850">
    <property type="entry name" value="RING/U-box"/>
    <property type="match status" value="1"/>
</dbReference>
<evidence type="ECO:0000256" key="4">
    <source>
        <dbReference type="ARBA" id="ARBA00012483"/>
    </source>
</evidence>
<evidence type="ECO:0000256" key="6">
    <source>
        <dbReference type="ARBA" id="ARBA00022737"/>
    </source>
</evidence>
<dbReference type="EC" id="2.3.2.27" evidence="4"/>
<reference evidence="11 12" key="1">
    <citation type="submission" date="2024-01" db="EMBL/GenBank/DDBJ databases">
        <title>The genomes of 5 underutilized Papilionoideae crops provide insights into root nodulation and disease resistanc.</title>
        <authorList>
            <person name="Jiang F."/>
        </authorList>
    </citation>
    <scope>NUCLEOTIDE SEQUENCE [LARGE SCALE GENOMIC DNA]</scope>
    <source>
        <strain evidence="11">DUOXIRENSHENG_FW03</strain>
        <tissue evidence="11">Leaves</tissue>
    </source>
</reference>
<dbReference type="SUPFAM" id="SSF48371">
    <property type="entry name" value="ARM repeat"/>
    <property type="match status" value="1"/>
</dbReference>
<dbReference type="PANTHER" id="PTHR23315:SF339">
    <property type="entry name" value="U-BOX DOMAIN-CONTAINING PROTEIN 40"/>
    <property type="match status" value="1"/>
</dbReference>
<feature type="compositionally biased region" description="Basic residues" evidence="9">
    <location>
        <begin position="10"/>
        <end position="19"/>
    </location>
</feature>
<dbReference type="Proteomes" id="UP001386955">
    <property type="component" value="Unassembled WGS sequence"/>
</dbReference>
<dbReference type="Gene3D" id="1.25.10.10">
    <property type="entry name" value="Leucine-rich Repeat Variant"/>
    <property type="match status" value="1"/>
</dbReference>
<dbReference type="Pfam" id="PF04564">
    <property type="entry name" value="U-box"/>
    <property type="match status" value="1"/>
</dbReference>
<proteinExistence type="predicted"/>
<dbReference type="SMART" id="SM00185">
    <property type="entry name" value="ARM"/>
    <property type="match status" value="5"/>
</dbReference>
<evidence type="ECO:0000256" key="9">
    <source>
        <dbReference type="SAM" id="MobiDB-lite"/>
    </source>
</evidence>
<evidence type="ECO:0000256" key="1">
    <source>
        <dbReference type="ARBA" id="ARBA00000900"/>
    </source>
</evidence>
<dbReference type="InterPro" id="IPR016024">
    <property type="entry name" value="ARM-type_fold"/>
</dbReference>
<evidence type="ECO:0000256" key="2">
    <source>
        <dbReference type="ARBA" id="ARBA00003861"/>
    </source>
</evidence>
<keyword evidence="6" id="KW-0677">Repeat</keyword>